<evidence type="ECO:0000313" key="3">
    <source>
        <dbReference type="Proteomes" id="UP001232725"/>
    </source>
</evidence>
<reference evidence="2 3" key="1">
    <citation type="submission" date="2023-08" db="EMBL/GenBank/DDBJ databases">
        <title>Arthrobacter horti sp. nov., isolated from forest soil.</title>
        <authorList>
            <person name="Park M."/>
        </authorList>
    </citation>
    <scope>NUCLEOTIDE SEQUENCE [LARGE SCALE GENOMIC DNA]</scope>
    <source>
        <strain evidence="2 3">YJM1</strain>
    </source>
</reference>
<keyword evidence="3" id="KW-1185">Reference proteome</keyword>
<dbReference type="PANTHER" id="PTHR38011">
    <property type="entry name" value="DIHYDROFOLATE REDUCTASE FAMILY PROTEIN (AFU_ORTHOLOGUE AFUA_8G06820)"/>
    <property type="match status" value="1"/>
</dbReference>
<sequence length="185" mass="20627">MAKLIYSMITSVDGYVSDSDGNFNWGTPDQESHDFINGLMGSVGTYLYGRSMYQTMVFWETAHQMPDAPQFVVDYARTWQAADKVVFSRTLEEVSSERTHLVREFDPAAVKALKDSREKDLTVDGPGLAESALRAGLVDEVQLFVAPVAVGGGKRFLPDGLTLNLGLLEERRFDSGLMYLRYAVR</sequence>
<name>A0ABT9IQF6_9MICC</name>
<dbReference type="InterPro" id="IPR050765">
    <property type="entry name" value="Riboflavin_Biosynth_HTPR"/>
</dbReference>
<dbReference type="RefSeq" id="WP_305996638.1">
    <property type="nucleotide sequence ID" value="NZ_JAVALS010000006.1"/>
</dbReference>
<dbReference type="Proteomes" id="UP001232725">
    <property type="component" value="Unassembled WGS sequence"/>
</dbReference>
<dbReference type="Gene3D" id="3.40.430.10">
    <property type="entry name" value="Dihydrofolate Reductase, subunit A"/>
    <property type="match status" value="1"/>
</dbReference>
<dbReference type="PANTHER" id="PTHR38011:SF11">
    <property type="entry name" value="2,5-DIAMINO-6-RIBOSYLAMINO-4(3H)-PYRIMIDINONE 5'-PHOSPHATE REDUCTASE"/>
    <property type="match status" value="1"/>
</dbReference>
<dbReference type="InterPro" id="IPR024072">
    <property type="entry name" value="DHFR-like_dom_sf"/>
</dbReference>
<proteinExistence type="predicted"/>
<dbReference type="SUPFAM" id="SSF53597">
    <property type="entry name" value="Dihydrofolate reductase-like"/>
    <property type="match status" value="1"/>
</dbReference>
<dbReference type="Pfam" id="PF01872">
    <property type="entry name" value="RibD_C"/>
    <property type="match status" value="1"/>
</dbReference>
<organism evidence="2 3">
    <name type="scientific">Arthrobacter horti</name>
    <dbReference type="NCBI Taxonomy" id="3068273"/>
    <lineage>
        <taxon>Bacteria</taxon>
        <taxon>Bacillati</taxon>
        <taxon>Actinomycetota</taxon>
        <taxon>Actinomycetes</taxon>
        <taxon>Micrococcales</taxon>
        <taxon>Micrococcaceae</taxon>
        <taxon>Arthrobacter</taxon>
    </lineage>
</organism>
<feature type="domain" description="Bacterial bifunctional deaminase-reductase C-terminal" evidence="1">
    <location>
        <begin position="3"/>
        <end position="177"/>
    </location>
</feature>
<accession>A0ABT9IQF6</accession>
<evidence type="ECO:0000313" key="2">
    <source>
        <dbReference type="EMBL" id="MDP5227587.1"/>
    </source>
</evidence>
<evidence type="ECO:0000259" key="1">
    <source>
        <dbReference type="Pfam" id="PF01872"/>
    </source>
</evidence>
<dbReference type="EMBL" id="JAVALS010000006">
    <property type="protein sequence ID" value="MDP5227587.1"/>
    <property type="molecule type" value="Genomic_DNA"/>
</dbReference>
<comment type="caution">
    <text evidence="2">The sequence shown here is derived from an EMBL/GenBank/DDBJ whole genome shotgun (WGS) entry which is preliminary data.</text>
</comment>
<protein>
    <submittedName>
        <fullName evidence="2">Dihydrofolate reductase family protein</fullName>
    </submittedName>
</protein>
<dbReference type="InterPro" id="IPR002734">
    <property type="entry name" value="RibDG_C"/>
</dbReference>
<gene>
    <name evidence="2" type="ORF">Q9R02_10515</name>
</gene>